<dbReference type="EMBL" id="ML741762">
    <property type="protein sequence ID" value="KAE8333384.1"/>
    <property type="molecule type" value="Genomic_DNA"/>
</dbReference>
<protein>
    <submittedName>
        <fullName evidence="1">Uncharacterized protein</fullName>
    </submittedName>
</protein>
<proteinExistence type="predicted"/>
<dbReference type="Proteomes" id="UP000325945">
    <property type="component" value="Unassembled WGS sequence"/>
</dbReference>
<name>A0A5N6XJG9_9EURO</name>
<keyword evidence="2" id="KW-1185">Reference proteome</keyword>
<dbReference type="AlphaFoldDB" id="A0A5N6XJG9"/>
<accession>A0A5N6XJG9</accession>
<gene>
    <name evidence="1" type="ORF">BDV39DRAFT_199110</name>
</gene>
<dbReference type="InterPro" id="IPR036291">
    <property type="entry name" value="NAD(P)-bd_dom_sf"/>
</dbReference>
<dbReference type="Gene3D" id="3.40.50.720">
    <property type="entry name" value="NAD(P)-binding Rossmann-like Domain"/>
    <property type="match status" value="1"/>
</dbReference>
<evidence type="ECO:0000313" key="2">
    <source>
        <dbReference type="Proteomes" id="UP000325945"/>
    </source>
</evidence>
<evidence type="ECO:0000313" key="1">
    <source>
        <dbReference type="EMBL" id="KAE8333384.1"/>
    </source>
</evidence>
<reference evidence="2" key="1">
    <citation type="submission" date="2019-04" db="EMBL/GenBank/DDBJ databases">
        <title>Friends and foes A comparative genomics studyof 23 Aspergillus species from section Flavi.</title>
        <authorList>
            <consortium name="DOE Joint Genome Institute"/>
            <person name="Kjaerbolling I."/>
            <person name="Vesth T."/>
            <person name="Frisvad J.C."/>
            <person name="Nybo J.L."/>
            <person name="Theobald S."/>
            <person name="Kildgaard S."/>
            <person name="Isbrandt T."/>
            <person name="Kuo A."/>
            <person name="Sato A."/>
            <person name="Lyhne E.K."/>
            <person name="Kogle M.E."/>
            <person name="Wiebenga A."/>
            <person name="Kun R.S."/>
            <person name="Lubbers R.J."/>
            <person name="Makela M.R."/>
            <person name="Barry K."/>
            <person name="Chovatia M."/>
            <person name="Clum A."/>
            <person name="Daum C."/>
            <person name="Haridas S."/>
            <person name="He G."/>
            <person name="LaButti K."/>
            <person name="Lipzen A."/>
            <person name="Mondo S."/>
            <person name="Riley R."/>
            <person name="Salamov A."/>
            <person name="Simmons B.A."/>
            <person name="Magnuson J.K."/>
            <person name="Henrissat B."/>
            <person name="Mortensen U.H."/>
            <person name="Larsen T.O."/>
            <person name="Devries R.P."/>
            <person name="Grigoriev I.V."/>
            <person name="Machida M."/>
            <person name="Baker S.E."/>
            <person name="Andersen M.R."/>
        </authorList>
    </citation>
    <scope>NUCLEOTIDE SEQUENCE [LARGE SCALE GENOMIC DNA]</scope>
    <source>
        <strain evidence="2">CBS 130017</strain>
    </source>
</reference>
<dbReference type="InterPro" id="IPR051604">
    <property type="entry name" value="Ergot_Alk_Oxidoreductase"/>
</dbReference>
<organism evidence="1 2">
    <name type="scientific">Aspergillus sergii</name>
    <dbReference type="NCBI Taxonomy" id="1034303"/>
    <lineage>
        <taxon>Eukaryota</taxon>
        <taxon>Fungi</taxon>
        <taxon>Dikarya</taxon>
        <taxon>Ascomycota</taxon>
        <taxon>Pezizomycotina</taxon>
        <taxon>Eurotiomycetes</taxon>
        <taxon>Eurotiomycetidae</taxon>
        <taxon>Eurotiales</taxon>
        <taxon>Aspergillaceae</taxon>
        <taxon>Aspergillus</taxon>
        <taxon>Aspergillus subgen. Circumdati</taxon>
    </lineage>
</organism>
<dbReference type="PANTHER" id="PTHR43162:SF1">
    <property type="entry name" value="PRESTALK A DIFFERENTIATION PROTEIN A"/>
    <property type="match status" value="1"/>
</dbReference>
<sequence length="125" mass="13876">MASGLEYNIQQEYLYIRNIPNYFAPAWNFCASRLLSAPDGTQTHAVTPEAWWLSNSHGSRGAYVSREDCGRVLAALLLGPGEPNTVYNVTGPEAVTGKEIFDWICITSGVKGQLLDIPDDELRKW</sequence>
<dbReference type="PANTHER" id="PTHR43162">
    <property type="match status" value="1"/>
</dbReference>
<dbReference type="SUPFAM" id="SSF51735">
    <property type="entry name" value="NAD(P)-binding Rossmann-fold domains"/>
    <property type="match status" value="1"/>
</dbReference>